<feature type="region of interest" description="Disordered" evidence="5">
    <location>
        <begin position="191"/>
        <end position="233"/>
    </location>
</feature>
<feature type="compositionally biased region" description="Basic and acidic residues" evidence="5">
    <location>
        <begin position="1918"/>
        <end position="1929"/>
    </location>
</feature>
<dbReference type="GO" id="GO:0005737">
    <property type="term" value="C:cytoplasm"/>
    <property type="evidence" value="ECO:0007669"/>
    <property type="project" value="TreeGrafter"/>
</dbReference>
<dbReference type="PROSITE" id="PS50290">
    <property type="entry name" value="PI3_4_KINASE_3"/>
    <property type="match status" value="1"/>
</dbReference>
<dbReference type="InterPro" id="IPR057754">
    <property type="entry name" value="PI4-kinase_beta/PIK1_cat"/>
</dbReference>
<evidence type="ECO:0000313" key="9">
    <source>
        <dbReference type="Proteomes" id="UP001054857"/>
    </source>
</evidence>
<gene>
    <name evidence="8" type="ORF">Agub_g12971</name>
</gene>
<feature type="domain" description="PIK helical" evidence="7">
    <location>
        <begin position="1"/>
        <end position="140"/>
    </location>
</feature>
<feature type="compositionally biased region" description="Low complexity" evidence="5">
    <location>
        <begin position="1768"/>
        <end position="1781"/>
    </location>
</feature>
<evidence type="ECO:0000313" key="8">
    <source>
        <dbReference type="EMBL" id="GFR50714.1"/>
    </source>
</evidence>
<comment type="caution">
    <text evidence="8">The sequence shown here is derived from an EMBL/GenBank/DDBJ whole genome shotgun (WGS) entry which is preliminary data.</text>
</comment>
<evidence type="ECO:0000256" key="5">
    <source>
        <dbReference type="SAM" id="MobiDB-lite"/>
    </source>
</evidence>
<feature type="compositionally biased region" description="Low complexity" evidence="5">
    <location>
        <begin position="1067"/>
        <end position="1077"/>
    </location>
</feature>
<dbReference type="Proteomes" id="UP001054857">
    <property type="component" value="Unassembled WGS sequence"/>
</dbReference>
<reference evidence="8 9" key="1">
    <citation type="journal article" date="2021" name="Sci. Rep.">
        <title>Genome sequencing of the multicellular alga Astrephomene provides insights into convergent evolution of germ-soma differentiation.</title>
        <authorList>
            <person name="Yamashita S."/>
            <person name="Yamamoto K."/>
            <person name="Matsuzaki R."/>
            <person name="Suzuki S."/>
            <person name="Yamaguchi H."/>
            <person name="Hirooka S."/>
            <person name="Minakuchi Y."/>
            <person name="Miyagishima S."/>
            <person name="Kawachi M."/>
            <person name="Toyoda A."/>
            <person name="Nozaki H."/>
        </authorList>
    </citation>
    <scope>NUCLEOTIDE SEQUENCE [LARGE SCALE GENOMIC DNA]</scope>
    <source>
        <strain evidence="8 9">NIES-4017</strain>
    </source>
</reference>
<dbReference type="PANTHER" id="PTHR10048">
    <property type="entry name" value="PHOSPHATIDYLINOSITOL KINASE"/>
    <property type="match status" value="1"/>
</dbReference>
<dbReference type="EC" id="2.7.1.67" evidence="2"/>
<feature type="region of interest" description="Disordered" evidence="5">
    <location>
        <begin position="773"/>
        <end position="866"/>
    </location>
</feature>
<feature type="compositionally biased region" description="Low complexity" evidence="5">
    <location>
        <begin position="1872"/>
        <end position="1881"/>
    </location>
</feature>
<keyword evidence="4" id="KW-0418">Kinase</keyword>
<dbReference type="FunFam" id="1.10.1070.11:FF:000016">
    <property type="entry name" value="PIK1p Phosphatidylinositol 4-kinase"/>
    <property type="match status" value="1"/>
</dbReference>
<dbReference type="EMBL" id="BMAR01000040">
    <property type="protein sequence ID" value="GFR50714.1"/>
    <property type="molecule type" value="Genomic_DNA"/>
</dbReference>
<evidence type="ECO:0000259" key="6">
    <source>
        <dbReference type="PROSITE" id="PS50290"/>
    </source>
</evidence>
<accession>A0AAD3DZ62</accession>
<dbReference type="InterPro" id="IPR011009">
    <property type="entry name" value="Kinase-like_dom_sf"/>
</dbReference>
<organism evidence="8 9">
    <name type="scientific">Astrephomene gubernaculifera</name>
    <dbReference type="NCBI Taxonomy" id="47775"/>
    <lineage>
        <taxon>Eukaryota</taxon>
        <taxon>Viridiplantae</taxon>
        <taxon>Chlorophyta</taxon>
        <taxon>core chlorophytes</taxon>
        <taxon>Chlorophyceae</taxon>
        <taxon>CS clade</taxon>
        <taxon>Chlamydomonadales</taxon>
        <taxon>Astrephomenaceae</taxon>
        <taxon>Astrephomene</taxon>
    </lineage>
</organism>
<name>A0AAD3DZ62_9CHLO</name>
<keyword evidence="9" id="KW-1185">Reference proteome</keyword>
<feature type="compositionally biased region" description="Low complexity" evidence="5">
    <location>
        <begin position="280"/>
        <end position="296"/>
    </location>
</feature>
<evidence type="ECO:0000256" key="2">
    <source>
        <dbReference type="ARBA" id="ARBA00012169"/>
    </source>
</evidence>
<feature type="region of interest" description="Disordered" evidence="5">
    <location>
        <begin position="1903"/>
        <end position="1929"/>
    </location>
</feature>
<feature type="region of interest" description="Disordered" evidence="5">
    <location>
        <begin position="1125"/>
        <end position="1164"/>
    </location>
</feature>
<feature type="compositionally biased region" description="Polar residues" evidence="5">
    <location>
        <begin position="1653"/>
        <end position="1666"/>
    </location>
</feature>
<dbReference type="PROSITE" id="PS00916">
    <property type="entry name" value="PI3_4_KINASE_2"/>
    <property type="match status" value="1"/>
</dbReference>
<feature type="region of interest" description="Disordered" evidence="5">
    <location>
        <begin position="1055"/>
        <end position="1077"/>
    </location>
</feature>
<dbReference type="GO" id="GO:0004430">
    <property type="term" value="F:1-phosphatidylinositol 4-kinase activity"/>
    <property type="evidence" value="ECO:0007669"/>
    <property type="project" value="UniProtKB-EC"/>
</dbReference>
<dbReference type="InterPro" id="IPR016024">
    <property type="entry name" value="ARM-type_fold"/>
</dbReference>
<evidence type="ECO:0000256" key="1">
    <source>
        <dbReference type="ARBA" id="ARBA00001686"/>
    </source>
</evidence>
<feature type="compositionally biased region" description="Low complexity" evidence="5">
    <location>
        <begin position="1694"/>
        <end position="1760"/>
    </location>
</feature>
<feature type="domain" description="PI3K/PI4K catalytic" evidence="6">
    <location>
        <begin position="1932"/>
        <end position="2215"/>
    </location>
</feature>
<dbReference type="InterPro" id="IPR001263">
    <property type="entry name" value="PI3K_accessory_dom"/>
</dbReference>
<feature type="region of interest" description="Disordered" evidence="5">
    <location>
        <begin position="1614"/>
        <end position="1802"/>
    </location>
</feature>
<protein>
    <recommendedName>
        <fullName evidence="2">1-phosphatidylinositol 4-kinase</fullName>
        <ecNumber evidence="2">2.7.1.67</ecNumber>
    </recommendedName>
</protein>
<dbReference type="SUPFAM" id="SSF56112">
    <property type="entry name" value="Protein kinase-like (PK-like)"/>
    <property type="match status" value="1"/>
</dbReference>
<dbReference type="GO" id="GO:0048015">
    <property type="term" value="P:phosphatidylinositol-mediated signaling"/>
    <property type="evidence" value="ECO:0007669"/>
    <property type="project" value="TreeGrafter"/>
</dbReference>
<dbReference type="InterPro" id="IPR000403">
    <property type="entry name" value="PI3/4_kinase_cat_dom"/>
</dbReference>
<feature type="region of interest" description="Disordered" evidence="5">
    <location>
        <begin position="272"/>
        <end position="314"/>
    </location>
</feature>
<dbReference type="PROSITE" id="PS51545">
    <property type="entry name" value="PIK_HELICAL"/>
    <property type="match status" value="1"/>
</dbReference>
<feature type="compositionally biased region" description="Low complexity" evidence="5">
    <location>
        <begin position="1788"/>
        <end position="1802"/>
    </location>
</feature>
<feature type="compositionally biased region" description="Low complexity" evidence="5">
    <location>
        <begin position="342"/>
        <end position="357"/>
    </location>
</feature>
<dbReference type="PANTHER" id="PTHR10048:SF22">
    <property type="entry name" value="PHOSPHATIDYLINOSITOL 4-KINASE BETA"/>
    <property type="match status" value="1"/>
</dbReference>
<comment type="catalytic activity">
    <reaction evidence="1">
        <text>a 1,2-diacyl-sn-glycero-3-phospho-(1D-myo-inositol) + ATP = a 1,2-diacyl-sn-glycero-3-phospho-(1D-myo-inositol 4-phosphate) + ADP + H(+)</text>
        <dbReference type="Rhea" id="RHEA:19877"/>
        <dbReference type="ChEBI" id="CHEBI:15378"/>
        <dbReference type="ChEBI" id="CHEBI:30616"/>
        <dbReference type="ChEBI" id="CHEBI:57880"/>
        <dbReference type="ChEBI" id="CHEBI:58178"/>
        <dbReference type="ChEBI" id="CHEBI:456216"/>
        <dbReference type="EC" id="2.7.1.67"/>
    </reaction>
</comment>
<feature type="compositionally biased region" description="Low complexity" evidence="5">
    <location>
        <begin position="1342"/>
        <end position="1374"/>
    </location>
</feature>
<proteinExistence type="predicted"/>
<dbReference type="Pfam" id="PF00454">
    <property type="entry name" value="PI3_PI4_kinase"/>
    <property type="match status" value="1"/>
</dbReference>
<feature type="compositionally biased region" description="Gly residues" evidence="5">
    <location>
        <begin position="1904"/>
        <end position="1917"/>
    </location>
</feature>
<feature type="compositionally biased region" description="Polar residues" evidence="5">
    <location>
        <begin position="811"/>
        <end position="820"/>
    </location>
</feature>
<feature type="compositionally biased region" description="Pro residues" evidence="5">
    <location>
        <begin position="1614"/>
        <end position="1627"/>
    </location>
</feature>
<feature type="compositionally biased region" description="Gly residues" evidence="5">
    <location>
        <begin position="1258"/>
        <end position="1280"/>
    </location>
</feature>
<dbReference type="InterPro" id="IPR015433">
    <property type="entry name" value="PI3/4_kinase"/>
</dbReference>
<evidence type="ECO:0000256" key="3">
    <source>
        <dbReference type="ARBA" id="ARBA00022679"/>
    </source>
</evidence>
<feature type="region of interest" description="Disordered" evidence="5">
    <location>
        <begin position="1339"/>
        <end position="1420"/>
    </location>
</feature>
<dbReference type="SMART" id="SM00146">
    <property type="entry name" value="PI3Kc"/>
    <property type="match status" value="1"/>
</dbReference>
<dbReference type="GO" id="GO:0016020">
    <property type="term" value="C:membrane"/>
    <property type="evidence" value="ECO:0007669"/>
    <property type="project" value="TreeGrafter"/>
</dbReference>
<feature type="compositionally biased region" description="Low complexity" evidence="5">
    <location>
        <begin position="825"/>
        <end position="845"/>
    </location>
</feature>
<evidence type="ECO:0000259" key="7">
    <source>
        <dbReference type="PROSITE" id="PS51545"/>
    </source>
</evidence>
<feature type="region of interest" description="Disordered" evidence="5">
    <location>
        <begin position="1861"/>
        <end position="1881"/>
    </location>
</feature>
<dbReference type="InterPro" id="IPR018936">
    <property type="entry name" value="PI3/4_kinase_CS"/>
</dbReference>
<feature type="region of interest" description="Disordered" evidence="5">
    <location>
        <begin position="336"/>
        <end position="363"/>
    </location>
</feature>
<evidence type="ECO:0000256" key="4">
    <source>
        <dbReference type="ARBA" id="ARBA00022777"/>
    </source>
</evidence>
<feature type="region of interest" description="Disordered" evidence="5">
    <location>
        <begin position="1453"/>
        <end position="1473"/>
    </location>
</feature>
<sequence length="2230" mass="223727">MSLGALKSLAKWSASSDKEVKDGKVELLIRFLEGTPFDEWATVTYLNQYQNTQPLVHDYVCNRLHELGEEAIEKFLLQFVYMAVSKPGQALERAIVDLCSKSFRVAIKAQWLLVALCQDHPKNKALESFRERAYKAALEGKWEVPIRNPKLDPLSPHNSQLLVQSMSPPFSPPFSPGTSMCLTSHLTFPQPHPQHHLLPPAGLHHHPHHNPVPVPQKQLQPPELHTPSHPGLPLQQRVSQDVAIQPPCSMVMSPPGPGWVAAAAAAAAAAACGGPGKQNGACSGSSGSGVVATTTADEPPEAGPGPAGVSGTELVLPTRRSGGLQLDLGCILDKQEQRGEESGAAASAPAGPPEGEGVLPSTEAAAAAGSGVAGSTGAALASEASIVTALTSPRCTAGGEVAAALNSVFGQVTREALAAAADVAAPSSHPGWTAAGVQSGSGLADSAPAATAAAAAHANTTTTSHAATAAVGSTVATCPATTAPVAGPASGSRVNALAAAANAVSAATNTLAERIQSLRRELGDGEGVSALLERSKQQGSGYVAATEEEGVMSDDEYGNRPMSPLSRVRFDTFGATLDFVEALCEASSTLTSYSQEERHRALRLGLECINRQIEDNNRRDVAIWFPMGRGGDRVLRLTAREAVLLNSREKAPFLLYVEVLEGQNECGGDPGWTGVPGASEAFGSRYETSSSSAAGGVASCVGGGATAFGGNGPQPSPAPVVEFGRRETYGIALTGIGAQHQHHFMHQTSPRAAAAGAAAAAAGAGAAAGAAKAHAPAGPGHLDGHDGCSQVGSVISGRVSLPSHGGPGTADTASTVNTDTPAALSPSASSSSQFRTSSRGGSPISGQPPPPPQQLQHGVTHGSAATQQQSALNHVLAAPTPTYACAGVYASLLSEERVSPSVSAGPATCGSGGGSVPMETVNSPPLATAPSLGVTLAISAAGEAASAAAAVAPASNVNGNNMQVLSSSAAMQASSSSTGMAPSSNTSMAAIFIPTRSASTSNMATVATVATAMASSTAAATASTTSTSGATEPVVPSLPQLSTVSAASSGAQSLTPRLFAPQPPQAPAAAPTASVAVLPPRPPPLPLPLGSMSPISAAKEVSPHGASHASGGMSNLLRRVMGDRVEDASGSGGSAGSSSAGVPAAGGGGAGGGHAGGSSGVGRASSSGFSVVRSLCFSNPDVGSPEHARDGEIASAAAAAAAATTAHLVSLPVLPALSGHSNGVSSGSSSGGTSRPHAVAGAAASHQPPHRAPLGPRGFLGGGGSSGGGAAQGVQGLGRHAGGDLTKEEVQELMTSGCLGHPSNKAVSDPIVASKLSRLQASLRGEAPMVRVRIRVLPQPPASHSQHQHSYAAAAASHPSAAAVASSGSGRHASQAPATTQIPGERAGNASGNTAVAPANAINGGPSMETTKHHDNADSPIASGSVSLPIAAVLGGRTKAASALAAAAAALPTPTGTSEESGGNGGGSGSDSGLLDKSKALALLSRFGLCRKPTAEDDMDNSGALGAMPASSSSGQLMTGPVGGNTVAAAVTAGSSNNSGGGAAVSSKGGGHLMPHRPWPVASAASGKLVQVSFEVAQGLNLAIPSPHRKSRRMPSHEAIEMLAGKYKIHQMPPPYECGPPLGPMPYSPGGRGAPTSYSLQERPSEEGEGLATQESEPSFSTTPVKGNTPGAHEVRSGAPPAASPVELQPQPPAAAAAAAAAATGTSSSSSSGLAASLQSSLTRMLSRAAGQQSQHASQHPEGSSSLASSLMSSMMSASGSRGGSPVRGGPAAAAAAATASQTPPTHGAASATNTTTTTSGSGAASRLAKLISGSSNSNSNNTGSSAVAAAIASASAATSTAASPAEAAAPAVAPSASAVQSQRSTAGGGCSSAAGTSSAGVPPVAALAPTSSVAAAAAATGLSNGGGSAVKGSAGGGRRDGEALEERRRREAEAVYGERWAAKVKRIQRESPHGCRAGWALRCVIVKSGDDCRQELLALQLVRTFGEIFREAGLPLWVRNYEVLVTSNKTALIEMVPNTLSIHTIKSRSTTGTSLSDHFFAKFGRSGTPACVAAQRRFTESLAAYSLICYMLQIKDRHNGNILLDDDGRLVHIDYGFLLSNSPGGVNFESAPFKLTRELLEVMDSDSDGKPSEMFDYFKVLMIQGFLALRADKQRERILMLVRIMSRSGFPCFKGGDRSVKALEKRVPPRSSLTDVQCVAHVLQLIAESLDAWRTRQYDYYQRVINGIL</sequence>
<dbReference type="FunFam" id="3.30.1010.10:FF:000038">
    <property type="entry name" value="Phosphatidylinositol 4-kinase beta 1"/>
    <property type="match status" value="1"/>
</dbReference>
<feature type="compositionally biased region" description="Gly residues" evidence="5">
    <location>
        <begin position="1144"/>
        <end position="1160"/>
    </location>
</feature>
<feature type="compositionally biased region" description="Low complexity" evidence="5">
    <location>
        <begin position="1221"/>
        <end position="1234"/>
    </location>
</feature>
<dbReference type="Gene3D" id="3.30.1010.10">
    <property type="entry name" value="Phosphatidylinositol 3-kinase Catalytic Subunit, Chain A, domain 4"/>
    <property type="match status" value="1"/>
</dbReference>
<dbReference type="InterPro" id="IPR036940">
    <property type="entry name" value="PI3/4_kinase_cat_sf"/>
</dbReference>
<feature type="region of interest" description="Disordered" evidence="5">
    <location>
        <begin position="1221"/>
        <end position="1281"/>
    </location>
</feature>
<keyword evidence="3" id="KW-0808">Transferase</keyword>
<dbReference type="CDD" id="cd05168">
    <property type="entry name" value="PI4Kc_III_beta"/>
    <property type="match status" value="1"/>
</dbReference>
<dbReference type="SUPFAM" id="SSF48371">
    <property type="entry name" value="ARM repeat"/>
    <property type="match status" value="1"/>
</dbReference>
<dbReference type="GO" id="GO:0046854">
    <property type="term" value="P:phosphatidylinositol phosphate biosynthetic process"/>
    <property type="evidence" value="ECO:0007669"/>
    <property type="project" value="InterPro"/>
</dbReference>
<dbReference type="PROSITE" id="PS00915">
    <property type="entry name" value="PI3_4_KINASE_1"/>
    <property type="match status" value="1"/>
</dbReference>
<dbReference type="Gene3D" id="1.10.1070.11">
    <property type="entry name" value="Phosphatidylinositol 3-/4-kinase, catalytic domain"/>
    <property type="match status" value="1"/>
</dbReference>